<dbReference type="SUPFAM" id="SSF144091">
    <property type="entry name" value="Rhomboid-like"/>
    <property type="match status" value="1"/>
</dbReference>
<gene>
    <name evidence="6" type="ORF">AB5J56_13665</name>
</gene>
<keyword evidence="3 5" id="KW-1133">Transmembrane helix</keyword>
<keyword evidence="4 5" id="KW-0472">Membrane</keyword>
<feature type="transmembrane region" description="Helical" evidence="5">
    <location>
        <begin position="145"/>
        <end position="165"/>
    </location>
</feature>
<feature type="transmembrane region" description="Helical" evidence="5">
    <location>
        <begin position="74"/>
        <end position="96"/>
    </location>
</feature>
<organism evidence="6">
    <name type="scientific">Streptomyces sp. R21</name>
    <dbReference type="NCBI Taxonomy" id="3238627"/>
    <lineage>
        <taxon>Bacteria</taxon>
        <taxon>Bacillati</taxon>
        <taxon>Actinomycetota</taxon>
        <taxon>Actinomycetes</taxon>
        <taxon>Kitasatosporales</taxon>
        <taxon>Streptomycetaceae</taxon>
        <taxon>Streptomyces</taxon>
    </lineage>
</organism>
<feature type="transmembrane region" description="Helical" evidence="5">
    <location>
        <begin position="6"/>
        <end position="28"/>
    </location>
</feature>
<evidence type="ECO:0000256" key="1">
    <source>
        <dbReference type="ARBA" id="ARBA00004141"/>
    </source>
</evidence>
<evidence type="ECO:0000313" key="6">
    <source>
        <dbReference type="EMBL" id="XDQ25670.1"/>
    </source>
</evidence>
<evidence type="ECO:0000256" key="4">
    <source>
        <dbReference type="ARBA" id="ARBA00023136"/>
    </source>
</evidence>
<evidence type="ECO:0000256" key="3">
    <source>
        <dbReference type="ARBA" id="ARBA00022989"/>
    </source>
</evidence>
<dbReference type="EMBL" id="CP163435">
    <property type="protein sequence ID" value="XDQ25670.1"/>
    <property type="molecule type" value="Genomic_DNA"/>
</dbReference>
<feature type="transmembrane region" description="Helical" evidence="5">
    <location>
        <begin position="108"/>
        <end position="125"/>
    </location>
</feature>
<accession>A0AB39P7C7</accession>
<protein>
    <recommendedName>
        <fullName evidence="7">Rhomboid family intramembrane serine protease</fullName>
    </recommendedName>
</protein>
<evidence type="ECO:0000256" key="5">
    <source>
        <dbReference type="SAM" id="Phobius"/>
    </source>
</evidence>
<name>A0AB39P7C7_9ACTN</name>
<keyword evidence="2 5" id="KW-0812">Transmembrane</keyword>
<dbReference type="RefSeq" id="WP_369232983.1">
    <property type="nucleotide sequence ID" value="NZ_CP163435.1"/>
</dbReference>
<dbReference type="AlphaFoldDB" id="A0AB39P7C7"/>
<evidence type="ECO:0000256" key="2">
    <source>
        <dbReference type="ARBA" id="ARBA00022692"/>
    </source>
</evidence>
<reference evidence="6" key="1">
    <citation type="submission" date="2024-07" db="EMBL/GenBank/DDBJ databases">
        <authorList>
            <person name="Yu S.T."/>
        </authorList>
    </citation>
    <scope>NUCLEOTIDE SEQUENCE</scope>
    <source>
        <strain evidence="6">R21</strain>
    </source>
</reference>
<sequence>MICVGAILFNLTTAALMVLMFKGGVLLIGEGPLRKRPVPWAAVALTAVAVGAVLLQLSWSGAMDALDSDPRKSGWWRVVTSVFMQNGGVFGAVWNIATLAAIAALTQWFWGGPLMLALFAGGILLPQQIDALFGETGHSTDPRNFAGSSGATYFLAATLSAALLLSTTDTKARLLAVSAPAAGLAMWLAQENGHGLVTCYGFLLGAAALPLARRLPRRLGATGAVPTASAVRAGER</sequence>
<dbReference type="GO" id="GO:0016020">
    <property type="term" value="C:membrane"/>
    <property type="evidence" value="ECO:0007669"/>
    <property type="project" value="UniProtKB-SubCell"/>
</dbReference>
<comment type="subcellular location">
    <subcellularLocation>
        <location evidence="1">Membrane</location>
        <topology evidence="1">Multi-pass membrane protein</topology>
    </subcellularLocation>
</comment>
<feature type="transmembrane region" description="Helical" evidence="5">
    <location>
        <begin position="195"/>
        <end position="212"/>
    </location>
</feature>
<proteinExistence type="predicted"/>
<dbReference type="InterPro" id="IPR035952">
    <property type="entry name" value="Rhomboid-like_sf"/>
</dbReference>
<feature type="transmembrane region" description="Helical" evidence="5">
    <location>
        <begin position="40"/>
        <end position="62"/>
    </location>
</feature>
<evidence type="ECO:0008006" key="7">
    <source>
        <dbReference type="Google" id="ProtNLM"/>
    </source>
</evidence>